<evidence type="ECO:0000256" key="7">
    <source>
        <dbReference type="ARBA" id="ARBA00022977"/>
    </source>
</evidence>
<dbReference type="Pfam" id="PF02779">
    <property type="entry name" value="Transket_pyr"/>
    <property type="match status" value="1"/>
</dbReference>
<reference evidence="12" key="1">
    <citation type="submission" date="2023-09" db="EMBL/GenBank/DDBJ databases">
        <title>Description of first Herbaspirillum huttiense subsp. nephrolepsisexaltata and Herbaspirillum huttiense subsp. lycopersicon.</title>
        <authorList>
            <person name="Poudel M."/>
            <person name="Sharma A."/>
            <person name="Goss E."/>
            <person name="Tapia J.H."/>
            <person name="Harmon C.M."/>
            <person name="Jones J.B."/>
        </authorList>
    </citation>
    <scope>NUCLEOTIDE SEQUENCE</scope>
    <source>
        <strain evidence="12">SE1</strain>
    </source>
</reference>
<feature type="binding site" evidence="10">
    <location>
        <begin position="113"/>
        <end position="115"/>
    </location>
    <ligand>
        <name>thiamine diphosphate</name>
        <dbReference type="ChEBI" id="CHEBI:58937"/>
    </ligand>
</feature>
<dbReference type="CDD" id="cd07033">
    <property type="entry name" value="TPP_PYR_DXS_TK_like"/>
    <property type="match status" value="1"/>
</dbReference>
<evidence type="ECO:0000256" key="2">
    <source>
        <dbReference type="ARBA" id="ARBA00011081"/>
    </source>
</evidence>
<dbReference type="InterPro" id="IPR033248">
    <property type="entry name" value="Transketolase_C"/>
</dbReference>
<feature type="binding site" evidence="10">
    <location>
        <position position="174"/>
    </location>
    <ligand>
        <name>thiamine diphosphate</name>
        <dbReference type="ChEBI" id="CHEBI:58937"/>
    </ligand>
</feature>
<feature type="binding site" evidence="10">
    <location>
        <position position="144"/>
    </location>
    <ligand>
        <name>Mg(2+)</name>
        <dbReference type="ChEBI" id="CHEBI:18420"/>
    </ligand>
</feature>
<accession>A0ABU2EKI1</accession>
<evidence type="ECO:0000256" key="9">
    <source>
        <dbReference type="ARBA" id="ARBA00023229"/>
    </source>
</evidence>
<comment type="subunit">
    <text evidence="3 10">Homodimer.</text>
</comment>
<protein>
    <recommendedName>
        <fullName evidence="10">1-deoxy-D-xylulose-5-phosphate synthase</fullName>
        <ecNumber evidence="10">2.2.1.7</ecNumber>
    </recommendedName>
    <alternativeName>
        <fullName evidence="10">1-deoxyxylulose-5-phosphate synthase</fullName>
        <shortName evidence="10">DXP synthase</shortName>
        <shortName evidence="10">DXPS</shortName>
    </alternativeName>
</protein>
<evidence type="ECO:0000256" key="1">
    <source>
        <dbReference type="ARBA" id="ARBA00004980"/>
    </source>
</evidence>
<dbReference type="HAMAP" id="MF_00315">
    <property type="entry name" value="DXP_synth"/>
    <property type="match status" value="1"/>
</dbReference>
<keyword evidence="5 10" id="KW-0479">Metal-binding</keyword>
<evidence type="ECO:0000256" key="10">
    <source>
        <dbReference type="HAMAP-Rule" id="MF_00315"/>
    </source>
</evidence>
<keyword evidence="8 10" id="KW-0786">Thiamine pyrophosphate</keyword>
<evidence type="ECO:0000256" key="4">
    <source>
        <dbReference type="ARBA" id="ARBA00022679"/>
    </source>
</evidence>
<comment type="function">
    <text evidence="10">Catalyzes the acyloin condensation reaction between C atoms 2 and 3 of pyruvate and glyceraldehyde 3-phosphate to yield 1-deoxy-D-xylulose-5-phosphate (DXP).</text>
</comment>
<dbReference type="SUPFAM" id="SSF52922">
    <property type="entry name" value="TK C-terminal domain-like"/>
    <property type="match status" value="1"/>
</dbReference>
<dbReference type="PANTHER" id="PTHR43322:SF5">
    <property type="entry name" value="1-DEOXY-D-XYLULOSE-5-PHOSPHATE SYNTHASE, CHLOROPLASTIC"/>
    <property type="match status" value="1"/>
</dbReference>
<gene>
    <name evidence="10 12" type="primary">dxs</name>
    <name evidence="12" type="ORF">RI048_10415</name>
</gene>
<comment type="cofactor">
    <cofactor evidence="10">
        <name>thiamine diphosphate</name>
        <dbReference type="ChEBI" id="CHEBI:58937"/>
    </cofactor>
    <text evidence="10">Binds 1 thiamine pyrophosphate per subunit.</text>
</comment>
<keyword evidence="13" id="KW-1185">Reference proteome</keyword>
<dbReference type="PROSITE" id="PS00801">
    <property type="entry name" value="TRANSKETOLASE_1"/>
    <property type="match status" value="1"/>
</dbReference>
<dbReference type="Gene3D" id="3.40.50.920">
    <property type="match status" value="1"/>
</dbReference>
<dbReference type="PROSITE" id="PS00802">
    <property type="entry name" value="TRANSKETOLASE_2"/>
    <property type="match status" value="1"/>
</dbReference>
<evidence type="ECO:0000256" key="5">
    <source>
        <dbReference type="ARBA" id="ARBA00022723"/>
    </source>
</evidence>
<dbReference type="SUPFAM" id="SSF52518">
    <property type="entry name" value="Thiamin diphosphate-binding fold (THDP-binding)"/>
    <property type="match status" value="2"/>
</dbReference>
<dbReference type="Pfam" id="PF02780">
    <property type="entry name" value="Transketolase_C"/>
    <property type="match status" value="1"/>
</dbReference>
<dbReference type="SMART" id="SM00861">
    <property type="entry name" value="Transket_pyr"/>
    <property type="match status" value="1"/>
</dbReference>
<feature type="binding site" evidence="10">
    <location>
        <position position="72"/>
    </location>
    <ligand>
        <name>thiamine diphosphate</name>
        <dbReference type="ChEBI" id="CHEBI:58937"/>
    </ligand>
</feature>
<dbReference type="CDD" id="cd02007">
    <property type="entry name" value="TPP_DXS"/>
    <property type="match status" value="1"/>
</dbReference>
<dbReference type="InterPro" id="IPR005475">
    <property type="entry name" value="Transketolase-like_Pyr-bd"/>
</dbReference>
<dbReference type="Pfam" id="PF13292">
    <property type="entry name" value="DXP_synthase_N"/>
    <property type="match status" value="1"/>
</dbReference>
<feature type="binding site" evidence="10">
    <location>
        <position position="360"/>
    </location>
    <ligand>
        <name>thiamine diphosphate</name>
        <dbReference type="ChEBI" id="CHEBI:58937"/>
    </ligand>
</feature>
<comment type="cofactor">
    <cofactor evidence="10">
        <name>Mg(2+)</name>
        <dbReference type="ChEBI" id="CHEBI:18420"/>
    </cofactor>
    <text evidence="10">Binds 1 Mg(2+) ion per subunit.</text>
</comment>
<feature type="binding site" evidence="10">
    <location>
        <position position="174"/>
    </location>
    <ligand>
        <name>Mg(2+)</name>
        <dbReference type="ChEBI" id="CHEBI:18420"/>
    </ligand>
</feature>
<dbReference type="NCBIfam" id="NF003933">
    <property type="entry name" value="PRK05444.2-2"/>
    <property type="match status" value="1"/>
</dbReference>
<dbReference type="InterPro" id="IPR005477">
    <property type="entry name" value="Dxylulose-5-P_synthase"/>
</dbReference>
<dbReference type="Gene3D" id="3.40.50.970">
    <property type="match status" value="2"/>
</dbReference>
<dbReference type="EMBL" id="JAVLSJ010000004">
    <property type="protein sequence ID" value="MDR9848629.1"/>
    <property type="molecule type" value="Genomic_DNA"/>
</dbReference>
<keyword evidence="7 10" id="KW-0784">Thiamine biosynthesis</keyword>
<dbReference type="InterPro" id="IPR009014">
    <property type="entry name" value="Transketo_C/PFOR_II"/>
</dbReference>
<keyword evidence="6 10" id="KW-0460">Magnesium</keyword>
<dbReference type="RefSeq" id="WP_310839905.1">
    <property type="nucleotide sequence ID" value="NZ_JAVLSJ010000004.1"/>
</dbReference>
<comment type="caution">
    <text evidence="12">The sequence shown here is derived from an EMBL/GenBank/DDBJ whole genome shotgun (WGS) entry which is preliminary data.</text>
</comment>
<dbReference type="NCBIfam" id="TIGR00204">
    <property type="entry name" value="dxs"/>
    <property type="match status" value="1"/>
</dbReference>
<feature type="domain" description="Transketolase-like pyrimidine-binding" evidence="11">
    <location>
        <begin position="309"/>
        <end position="473"/>
    </location>
</feature>
<evidence type="ECO:0000313" key="12">
    <source>
        <dbReference type="EMBL" id="MDR9848629.1"/>
    </source>
</evidence>
<keyword evidence="9 10" id="KW-0414">Isoprene biosynthesis</keyword>
<dbReference type="InterPro" id="IPR029061">
    <property type="entry name" value="THDP-binding"/>
</dbReference>
<dbReference type="GO" id="GO:0008661">
    <property type="term" value="F:1-deoxy-D-xylulose-5-phosphate synthase activity"/>
    <property type="evidence" value="ECO:0007669"/>
    <property type="project" value="UniProtKB-EC"/>
</dbReference>
<name>A0ABU2EKI1_9BURK</name>
<dbReference type="InterPro" id="IPR049557">
    <property type="entry name" value="Transketolase_CS"/>
</dbReference>
<feature type="binding site" evidence="10">
    <location>
        <begin position="145"/>
        <end position="146"/>
    </location>
    <ligand>
        <name>thiamine diphosphate</name>
        <dbReference type="ChEBI" id="CHEBI:58937"/>
    </ligand>
</feature>
<evidence type="ECO:0000313" key="13">
    <source>
        <dbReference type="Proteomes" id="UP001246576"/>
    </source>
</evidence>
<dbReference type="PANTHER" id="PTHR43322">
    <property type="entry name" value="1-D-DEOXYXYLULOSE 5-PHOSPHATE SYNTHASE-RELATED"/>
    <property type="match status" value="1"/>
</dbReference>
<dbReference type="EC" id="2.2.1.7" evidence="10"/>
<comment type="pathway">
    <text evidence="1 10">Metabolic intermediate biosynthesis; 1-deoxy-D-xylulose 5-phosphate biosynthesis; 1-deoxy-D-xylulose 5-phosphate from D-glyceraldehyde 3-phosphate and pyruvate: step 1/1.</text>
</comment>
<dbReference type="InterPro" id="IPR020826">
    <property type="entry name" value="Transketolase_BS"/>
</dbReference>
<evidence type="ECO:0000259" key="11">
    <source>
        <dbReference type="SMART" id="SM00861"/>
    </source>
</evidence>
<dbReference type="Proteomes" id="UP001246576">
    <property type="component" value="Unassembled WGS sequence"/>
</dbReference>
<comment type="similarity">
    <text evidence="2 10">Belongs to the transketolase family. DXPS subfamily.</text>
</comment>
<organism evidence="12 13">
    <name type="scientific">Herbaspirillum huttiense subsp. lycopersici</name>
    <dbReference type="NCBI Taxonomy" id="3074428"/>
    <lineage>
        <taxon>Bacteria</taxon>
        <taxon>Pseudomonadati</taxon>
        <taxon>Pseudomonadota</taxon>
        <taxon>Betaproteobacteria</taxon>
        <taxon>Burkholderiales</taxon>
        <taxon>Oxalobacteraceae</taxon>
        <taxon>Herbaspirillum</taxon>
    </lineage>
</organism>
<feature type="binding site" evidence="10">
    <location>
        <position position="279"/>
    </location>
    <ligand>
        <name>thiamine diphosphate</name>
        <dbReference type="ChEBI" id="CHEBI:58937"/>
    </ligand>
</feature>
<evidence type="ECO:0000256" key="8">
    <source>
        <dbReference type="ARBA" id="ARBA00023052"/>
    </source>
</evidence>
<comment type="catalytic activity">
    <reaction evidence="10">
        <text>D-glyceraldehyde 3-phosphate + pyruvate + H(+) = 1-deoxy-D-xylulose 5-phosphate + CO2</text>
        <dbReference type="Rhea" id="RHEA:12605"/>
        <dbReference type="ChEBI" id="CHEBI:15361"/>
        <dbReference type="ChEBI" id="CHEBI:15378"/>
        <dbReference type="ChEBI" id="CHEBI:16526"/>
        <dbReference type="ChEBI" id="CHEBI:57792"/>
        <dbReference type="ChEBI" id="CHEBI:59776"/>
        <dbReference type="EC" id="2.2.1.7"/>
    </reaction>
</comment>
<evidence type="ECO:0000256" key="6">
    <source>
        <dbReference type="ARBA" id="ARBA00022842"/>
    </source>
</evidence>
<sequence>MLLNTINDPADLRRLSRHQLKPLAEELRGFLLDSVSKTGGHLSSNLGTVELTIALHYVFNTPQDRIVWDVGHQTYPHKILTGRRERMASLRQQEGISGFPRRIESEYDTFGTAHSSTSISAALGMALAAKTQGSDRHAIAVIGDGAMTAGMAFEALNNAGVHEDINLLVILNDNDMSISPPVGALNRYLARLMSGKFYAKARDVGKSVLPGPVLELAKRLEEHAKGMVVPATMFEEFGFNYIGPIDGHDLDSLVPTLQNLKHLKGPQFLHVVTKKGQGYKLAEADPVLYHGPGKFNPSEGIKPSAGGKLTYTQVFGDWLCDMAAADEKLVGITPAMREGSGMVGFEKKFPNRYYDVGIAEQHAVTFAAGMACEGMKPVVAIYSTFLQRAYDQLIHDVALQNLDVTFALDRAGLVGADGATHAGNYDLAFLRCIPNMVVMAASDEDECRKMLSTAYQYPGPASVRYPRGAGIGATVEKSLETLPLGKGEIRRQGKDVAILAFGSLLAPALGAGDKLNATVANMRFIKPLDVELVKQLAATHDALVTVEEGCIMGGAGAAVSEALAAAGISKPVLHLGLPDRFIDHGDAAQLLAQCGLDADGIAQSISQRFGKDEPKLVVNNG</sequence>
<keyword evidence="4 10" id="KW-0808">Transferase</keyword>
<proteinExistence type="inferred from homology"/>
<evidence type="ECO:0000256" key="3">
    <source>
        <dbReference type="ARBA" id="ARBA00011738"/>
    </source>
</evidence>